<sequence>MHLMRRLNQLAPALLGTCMLAAGLAEAGVKNGVPPLKPVPSPAQLAWHDMEMYAFIHFTINTFTGKEWGYGDEKPELFNPSDFNADEIVKTLADAGFKGVVLTCKHHDGFCLWPTKTTRHSVAASSWKQGKGDVVKEVSRACKKYGVRFGIYLSPWDRNASSYGTPEYIKMYREQLKELSTGYGPVFLAWFDGANGGDGYYGGAREKRSIDRSTYYDWKKTWGELKKRQPGAVIFSDVGPGARWVGNESGYAGYPCWATYTPVPLQAGTEPAPGTVRYQLGTEGTVDGKYWIPAEVDVSIRPGWFWHEHENSRVRTPENLLKLYFDSVGRGANLNLNVPPDRRGRIHEEDKKSLAGFRALLNELYSRNFASGARADSSSSWKGHGPEQVLDRKRATYWAAAPEDKNPCLALKLPEPAAFDVIRLAEPVQLGQRVSKFRVEVSENGRWSKWTEGSSIGARVLLKGRPVTADEVRVVLEESRAVPALCEVSLWKYPVILNAPAVNYDRDGRVTLASAEGVVTRYTTDGTDPGPQSAVYREPFLLPAGGTVKAVSEYRGRRSSVTAQIIPVPTRDWKVAAGERSAAAPELAIDGNPSTLWHTHAAQGEIAPPQALEIDMGRPVNVAAVIYTPRKDSAKGTVDRYAVYLSADGNDWGAPAAEGEFSNIRANPVPQRIDLETPVKARYLRFVGKRVVEGSHVAVAELGVLEK</sequence>
<dbReference type="Gene3D" id="3.20.20.80">
    <property type="entry name" value="Glycosidases"/>
    <property type="match status" value="1"/>
</dbReference>
<dbReference type="SUPFAM" id="SSF51445">
    <property type="entry name" value="(Trans)glycosidases"/>
    <property type="match status" value="1"/>
</dbReference>
<evidence type="ECO:0000256" key="3">
    <source>
        <dbReference type="ARBA" id="ARBA00022729"/>
    </source>
</evidence>
<evidence type="ECO:0000256" key="1">
    <source>
        <dbReference type="ARBA" id="ARBA00007951"/>
    </source>
</evidence>
<accession>A0A6N2V2W3</accession>
<dbReference type="InterPro" id="IPR017853">
    <property type="entry name" value="GH"/>
</dbReference>
<evidence type="ECO:0000256" key="6">
    <source>
        <dbReference type="SAM" id="SignalP"/>
    </source>
</evidence>
<dbReference type="GO" id="GO:0004560">
    <property type="term" value="F:alpha-L-fucosidase activity"/>
    <property type="evidence" value="ECO:0007669"/>
    <property type="project" value="InterPro"/>
</dbReference>
<evidence type="ECO:0000313" key="8">
    <source>
        <dbReference type="EMBL" id="VYT23302.1"/>
    </source>
</evidence>
<dbReference type="Pfam" id="PF00754">
    <property type="entry name" value="F5_F8_type_C"/>
    <property type="match status" value="2"/>
</dbReference>
<evidence type="ECO:0000256" key="4">
    <source>
        <dbReference type="ARBA" id="ARBA00022801"/>
    </source>
</evidence>
<feature type="domain" description="F5/8 type C" evidence="7">
    <location>
        <begin position="550"/>
        <end position="707"/>
    </location>
</feature>
<dbReference type="SUPFAM" id="SSF49785">
    <property type="entry name" value="Galactose-binding domain-like"/>
    <property type="match status" value="2"/>
</dbReference>
<dbReference type="AlphaFoldDB" id="A0A6N2V2W3"/>
<proteinExistence type="inferred from homology"/>
<dbReference type="Pfam" id="PF01120">
    <property type="entry name" value="Alpha_L_fucos"/>
    <property type="match status" value="1"/>
</dbReference>
<feature type="chain" id="PRO_5026795559" description="alpha-L-fucosidase" evidence="6">
    <location>
        <begin position="28"/>
        <end position="707"/>
    </location>
</feature>
<dbReference type="OrthoDB" id="107551at2"/>
<dbReference type="InterPro" id="IPR057739">
    <property type="entry name" value="Glyco_hydro_29_N"/>
</dbReference>
<dbReference type="GO" id="GO:0006004">
    <property type="term" value="P:fucose metabolic process"/>
    <property type="evidence" value="ECO:0007669"/>
    <property type="project" value="TreeGrafter"/>
</dbReference>
<reference evidence="8" key="1">
    <citation type="submission" date="2019-11" db="EMBL/GenBank/DDBJ databases">
        <authorList>
            <person name="Feng L."/>
        </authorList>
    </citation>
    <scope>NUCLEOTIDE SEQUENCE</scope>
    <source>
        <strain evidence="8">AMuciniphilaLFYP55</strain>
    </source>
</reference>
<comment type="similarity">
    <text evidence="1">Belongs to the glycosyl hydrolase 29 family.</text>
</comment>
<organism evidence="8">
    <name type="scientific">Akkermansia muciniphila</name>
    <dbReference type="NCBI Taxonomy" id="239935"/>
    <lineage>
        <taxon>Bacteria</taxon>
        <taxon>Pseudomonadati</taxon>
        <taxon>Verrucomicrobiota</taxon>
        <taxon>Verrucomicrobiia</taxon>
        <taxon>Verrucomicrobiales</taxon>
        <taxon>Akkermansiaceae</taxon>
        <taxon>Akkermansia</taxon>
    </lineage>
</organism>
<dbReference type="InterPro" id="IPR059177">
    <property type="entry name" value="GH29D-like_dom"/>
</dbReference>
<dbReference type="GO" id="GO:0004308">
    <property type="term" value="F:exo-alpha-sialidase activity"/>
    <property type="evidence" value="ECO:0007669"/>
    <property type="project" value="UniProtKB-EC"/>
</dbReference>
<dbReference type="GO" id="GO:0016139">
    <property type="term" value="P:glycoside catabolic process"/>
    <property type="evidence" value="ECO:0007669"/>
    <property type="project" value="TreeGrafter"/>
</dbReference>
<name>A0A6N2V2W3_9BACT</name>
<dbReference type="InterPro" id="IPR008979">
    <property type="entry name" value="Galactose-bd-like_sf"/>
</dbReference>
<evidence type="ECO:0000256" key="2">
    <source>
        <dbReference type="ARBA" id="ARBA00012662"/>
    </source>
</evidence>
<dbReference type="PANTHER" id="PTHR10030">
    <property type="entry name" value="ALPHA-L-FUCOSIDASE"/>
    <property type="match status" value="1"/>
</dbReference>
<keyword evidence="3 6" id="KW-0732">Signal</keyword>
<dbReference type="InterPro" id="IPR000933">
    <property type="entry name" value="Glyco_hydro_29"/>
</dbReference>
<keyword evidence="5 8" id="KW-0326">Glycosidase</keyword>
<keyword evidence="4 8" id="KW-0378">Hydrolase</keyword>
<dbReference type="PANTHER" id="PTHR10030:SF37">
    <property type="entry name" value="ALPHA-L-FUCOSIDASE-RELATED"/>
    <property type="match status" value="1"/>
</dbReference>
<evidence type="ECO:0000256" key="5">
    <source>
        <dbReference type="ARBA" id="ARBA00023295"/>
    </source>
</evidence>
<dbReference type="RefSeq" id="WP_102722195.1">
    <property type="nucleotide sequence ID" value="NZ_CACRSS010000021.1"/>
</dbReference>
<dbReference type="SMART" id="SM00812">
    <property type="entry name" value="Alpha_L_fucos"/>
    <property type="match status" value="1"/>
</dbReference>
<dbReference type="FunFam" id="3.20.20.80:FF:000052">
    <property type="entry name" value="Putative alpha-L-fucosidase 1"/>
    <property type="match status" value="1"/>
</dbReference>
<dbReference type="GO" id="GO:0005764">
    <property type="term" value="C:lysosome"/>
    <property type="evidence" value="ECO:0007669"/>
    <property type="project" value="TreeGrafter"/>
</dbReference>
<evidence type="ECO:0000259" key="7">
    <source>
        <dbReference type="PROSITE" id="PS50022"/>
    </source>
</evidence>
<dbReference type="Pfam" id="PF13290">
    <property type="entry name" value="CHB_HEX_C_1"/>
    <property type="match status" value="1"/>
</dbReference>
<protein>
    <recommendedName>
        <fullName evidence="2">alpha-L-fucosidase</fullName>
        <ecNumber evidence="2">3.2.1.51</ecNumber>
    </recommendedName>
</protein>
<dbReference type="EMBL" id="CACRSS010000021">
    <property type="protein sequence ID" value="VYT23302.1"/>
    <property type="molecule type" value="Genomic_DNA"/>
</dbReference>
<dbReference type="Gene3D" id="2.60.120.260">
    <property type="entry name" value="Galactose-binding domain-like"/>
    <property type="match status" value="2"/>
</dbReference>
<dbReference type="InterPro" id="IPR000421">
    <property type="entry name" value="FA58C"/>
</dbReference>
<dbReference type="SMR" id="A0A6N2V2W3"/>
<gene>
    <name evidence="8" type="primary">nedA_2</name>
    <name evidence="8" type="ORF">AMLFYP55_01202</name>
</gene>
<feature type="signal peptide" evidence="6">
    <location>
        <begin position="1"/>
        <end position="27"/>
    </location>
</feature>
<dbReference type="EC" id="3.2.1.51" evidence="2"/>
<dbReference type="PROSITE" id="PS50022">
    <property type="entry name" value="FA58C_3"/>
    <property type="match status" value="1"/>
</dbReference>